<dbReference type="InterPro" id="IPR036434">
    <property type="entry name" value="Beta_cellobiohydrolase_sf"/>
</dbReference>
<dbReference type="Pfam" id="PF01341">
    <property type="entry name" value="Glyco_hydro_6"/>
    <property type="match status" value="1"/>
</dbReference>
<reference evidence="9 10" key="1">
    <citation type="submission" date="2024-02" db="EMBL/GenBank/DDBJ databases">
        <title>Discinaceae phylogenomics.</title>
        <authorList>
            <person name="Dirks A.C."/>
            <person name="James T.Y."/>
        </authorList>
    </citation>
    <scope>NUCLEOTIDE SEQUENCE [LARGE SCALE GENOMIC DNA]</scope>
    <source>
        <strain evidence="9 10">ACD0624</strain>
    </source>
</reference>
<evidence type="ECO:0000256" key="5">
    <source>
        <dbReference type="ARBA" id="ARBA00023326"/>
    </source>
</evidence>
<keyword evidence="3 8" id="KW-0119">Carbohydrate metabolism</keyword>
<keyword evidence="5 8" id="KW-0624">Polysaccharide degradation</keyword>
<evidence type="ECO:0000256" key="6">
    <source>
        <dbReference type="PROSITE-ProRule" id="PRU10056"/>
    </source>
</evidence>
<protein>
    <recommendedName>
        <fullName evidence="8">Glucanase</fullName>
        <ecNumber evidence="8">3.2.1.-</ecNumber>
    </recommendedName>
</protein>
<dbReference type="PRINTS" id="PR00733">
    <property type="entry name" value="GLHYDRLASE6"/>
</dbReference>
<feature type="signal peptide" evidence="8">
    <location>
        <begin position="1"/>
        <end position="17"/>
    </location>
</feature>
<accession>A0ABR3G7B0</accession>
<keyword evidence="4 8" id="KW-0326">Glycosidase</keyword>
<dbReference type="Proteomes" id="UP001447188">
    <property type="component" value="Unassembled WGS sequence"/>
</dbReference>
<feature type="active site" description="Proton donor" evidence="7">
    <location>
        <position position="162"/>
    </location>
</feature>
<keyword evidence="2 8" id="KW-0136">Cellulose degradation</keyword>
<evidence type="ECO:0000256" key="1">
    <source>
        <dbReference type="ARBA" id="ARBA00022801"/>
    </source>
</evidence>
<dbReference type="PROSITE" id="PS00656">
    <property type="entry name" value="GLYCOSYL_HYDROL_F6_2"/>
    <property type="match status" value="1"/>
</dbReference>
<dbReference type="SUPFAM" id="SSF51989">
    <property type="entry name" value="Glycosyl hydrolases family 6, cellulases"/>
    <property type="match status" value="1"/>
</dbReference>
<dbReference type="EMBL" id="JBBBZM010000220">
    <property type="protein sequence ID" value="KAL0631696.1"/>
    <property type="molecule type" value="Genomic_DNA"/>
</dbReference>
<dbReference type="PANTHER" id="PTHR34876">
    <property type="match status" value="1"/>
</dbReference>
<dbReference type="PANTHER" id="PTHR34876:SF10">
    <property type="entry name" value="GLUCANASE"/>
    <property type="match status" value="1"/>
</dbReference>
<evidence type="ECO:0000313" key="9">
    <source>
        <dbReference type="EMBL" id="KAL0631696.1"/>
    </source>
</evidence>
<dbReference type="PIRSF" id="PIRSF001100">
    <property type="entry name" value="Beta_cellobiohydrolase"/>
    <property type="match status" value="1"/>
</dbReference>
<keyword evidence="8" id="KW-0732">Signal</keyword>
<proteinExistence type="inferred from homology"/>
<evidence type="ECO:0000256" key="8">
    <source>
        <dbReference type="RuleBase" id="RU361186"/>
    </source>
</evidence>
<keyword evidence="1 8" id="KW-0378">Hydrolase</keyword>
<dbReference type="PROSITE" id="PS00655">
    <property type="entry name" value="GLYCOSYL_HYDROL_F6_1"/>
    <property type="match status" value="1"/>
</dbReference>
<dbReference type="InterPro" id="IPR001524">
    <property type="entry name" value="Glyco_hydro_6_CS"/>
</dbReference>
<comment type="similarity">
    <text evidence="8">Belongs to the glycosyl hydrolase family 6.</text>
</comment>
<keyword evidence="10" id="KW-1185">Reference proteome</keyword>
<evidence type="ECO:0000256" key="7">
    <source>
        <dbReference type="PROSITE-ProRule" id="PRU10057"/>
    </source>
</evidence>
<gene>
    <name evidence="9" type="ORF">Q9L58_009440</name>
</gene>
<name>A0ABR3G7B0_9PEZI</name>
<organism evidence="9 10">
    <name type="scientific">Discina gigas</name>
    <dbReference type="NCBI Taxonomy" id="1032678"/>
    <lineage>
        <taxon>Eukaryota</taxon>
        <taxon>Fungi</taxon>
        <taxon>Dikarya</taxon>
        <taxon>Ascomycota</taxon>
        <taxon>Pezizomycotina</taxon>
        <taxon>Pezizomycetes</taxon>
        <taxon>Pezizales</taxon>
        <taxon>Discinaceae</taxon>
        <taxon>Discina</taxon>
    </lineage>
</organism>
<evidence type="ECO:0000256" key="3">
    <source>
        <dbReference type="ARBA" id="ARBA00023277"/>
    </source>
</evidence>
<sequence length="392" mass="42223">MLIKSLLALAAVPAVLAAPTTVSSGNPFEGKNFYANSKYAAKLVQTIKSFVSEGDFLNAARTATVQRTGTFAWISTFADVSSIPSYISEALVLQKLTKKAQIVELVVYNLPDRDCSAKASDGEIKLEKDGVNQYKKFIDNVAKELSSKQAKDLTFAVILEPDSLANLVTNLAVERCANAATAYKEGVAYAIKKLQFSNVFLYLDAAHGGWLGWDDNLAPTAKLFAEVLAIANVGATTPAKIRGLATNVSNYNSYIAVPRENFTEWSNSWDESHYAKSLAPFLTAQGLPAHFIIDQGRSGKLAIRTEWGQWCNIKGAGFGIRPTTATNDPLVDAIVWVKPGGESDGTSDPASARFDTMCASVVADTPAPEAGSWFDEFTKTLVKNADPPLSLF</sequence>
<feature type="chain" id="PRO_5045009416" description="Glucanase" evidence="8">
    <location>
        <begin position="18"/>
        <end position="392"/>
    </location>
</feature>
<evidence type="ECO:0000313" key="10">
    <source>
        <dbReference type="Proteomes" id="UP001447188"/>
    </source>
</evidence>
<evidence type="ECO:0000256" key="4">
    <source>
        <dbReference type="ARBA" id="ARBA00023295"/>
    </source>
</evidence>
<dbReference type="EC" id="3.2.1.-" evidence="8"/>
<comment type="caution">
    <text evidence="9">The sequence shown here is derived from an EMBL/GenBank/DDBJ whole genome shotgun (WGS) entry which is preliminary data.</text>
</comment>
<dbReference type="InterPro" id="IPR016288">
    <property type="entry name" value="Beta_cellobiohydrolase"/>
</dbReference>
<feature type="active site" evidence="6">
    <location>
        <position position="114"/>
    </location>
</feature>
<evidence type="ECO:0000256" key="2">
    <source>
        <dbReference type="ARBA" id="ARBA00023001"/>
    </source>
</evidence>
<dbReference type="Gene3D" id="3.20.20.40">
    <property type="entry name" value="1, 4-beta cellobiohydrolase"/>
    <property type="match status" value="1"/>
</dbReference>